<evidence type="ECO:0000256" key="2">
    <source>
        <dbReference type="ARBA" id="ARBA00022475"/>
    </source>
</evidence>
<feature type="transmembrane region" description="Helical" evidence="6">
    <location>
        <begin position="51"/>
        <end position="70"/>
    </location>
</feature>
<evidence type="ECO:0000256" key="4">
    <source>
        <dbReference type="ARBA" id="ARBA00022989"/>
    </source>
</evidence>
<organism evidence="7 8">
    <name type="scientific">Prauserella oleivorans</name>
    <dbReference type="NCBI Taxonomy" id="1478153"/>
    <lineage>
        <taxon>Bacteria</taxon>
        <taxon>Bacillati</taxon>
        <taxon>Actinomycetota</taxon>
        <taxon>Actinomycetes</taxon>
        <taxon>Pseudonocardiales</taxon>
        <taxon>Pseudonocardiaceae</taxon>
        <taxon>Prauserella</taxon>
    </lineage>
</organism>
<evidence type="ECO:0000313" key="8">
    <source>
        <dbReference type="Proteomes" id="UP001597478"/>
    </source>
</evidence>
<keyword evidence="4 6" id="KW-1133">Transmembrane helix</keyword>
<name>A0ABW5W5I7_9PSEU</name>
<accession>A0ABW5W5I7</accession>
<keyword evidence="2" id="KW-1003">Cell membrane</keyword>
<dbReference type="Proteomes" id="UP001597478">
    <property type="component" value="Unassembled WGS sequence"/>
</dbReference>
<keyword evidence="3 6" id="KW-0812">Transmembrane</keyword>
<gene>
    <name evidence="7" type="ORF">ACFS2C_07470</name>
</gene>
<evidence type="ECO:0000256" key="5">
    <source>
        <dbReference type="ARBA" id="ARBA00023136"/>
    </source>
</evidence>
<dbReference type="EMBL" id="JBHUOF010000007">
    <property type="protein sequence ID" value="MFD2799224.1"/>
    <property type="molecule type" value="Genomic_DNA"/>
</dbReference>
<evidence type="ECO:0000256" key="1">
    <source>
        <dbReference type="ARBA" id="ARBA00004651"/>
    </source>
</evidence>
<keyword evidence="5 6" id="KW-0472">Membrane</keyword>
<feature type="transmembrane region" description="Helical" evidence="6">
    <location>
        <begin position="82"/>
        <end position="114"/>
    </location>
</feature>
<evidence type="ECO:0000256" key="3">
    <source>
        <dbReference type="ARBA" id="ARBA00022692"/>
    </source>
</evidence>
<protein>
    <submittedName>
        <fullName evidence="7">Aromatic acid exporter family protein</fullName>
    </submittedName>
</protein>
<proteinExistence type="predicted"/>
<evidence type="ECO:0000313" key="7">
    <source>
        <dbReference type="EMBL" id="MFD2799224.1"/>
    </source>
</evidence>
<sequence length="368" mass="38862">MHFRQSLAAPVAWGGRALLRNGPERAAVLQILKAALAAVIAWVVAADVLALPQPFLAPYAAVFVVEATVYRSVRYAAQQFGAMVGAVTVAAAVGHLIPSLTLALAVAVAAGLLLGQWRRLGDAGPWVGITALVIVTYGQATHEALLLARLAEGALGVAIGTVVNAALFPPVYADGARRATERLAAEMAELIAAMANGLRHNDIAGPAGEWVRRSYDLTGLVTEAEQAVSWSRESRRLNIRGRMPRRRTPPSDYRFSLAGLRAAAPYLQTMADALHAGVETGRFTPGPTAESRERFADLLDSLATVVRLRADADASDDDVGEALASARRLLDELDDRVLTAPGEAFGPALGLAGLLIPARRSLRELGAH</sequence>
<feature type="transmembrane region" description="Helical" evidence="6">
    <location>
        <begin position="126"/>
        <end position="147"/>
    </location>
</feature>
<dbReference type="RefSeq" id="WP_377386114.1">
    <property type="nucleotide sequence ID" value="NZ_JBHSAN010000006.1"/>
</dbReference>
<feature type="transmembrane region" description="Helical" evidence="6">
    <location>
        <begin position="26"/>
        <end position="45"/>
    </location>
</feature>
<dbReference type="InterPro" id="IPR010343">
    <property type="entry name" value="ArAE_1"/>
</dbReference>
<evidence type="ECO:0000256" key="6">
    <source>
        <dbReference type="SAM" id="Phobius"/>
    </source>
</evidence>
<keyword evidence="8" id="KW-1185">Reference proteome</keyword>
<comment type="subcellular location">
    <subcellularLocation>
        <location evidence="1">Cell membrane</location>
        <topology evidence="1">Multi-pass membrane protein</topology>
    </subcellularLocation>
</comment>
<reference evidence="8" key="1">
    <citation type="journal article" date="2019" name="Int. J. Syst. Evol. Microbiol.">
        <title>The Global Catalogue of Microorganisms (GCM) 10K type strain sequencing project: providing services to taxonomists for standard genome sequencing and annotation.</title>
        <authorList>
            <consortium name="The Broad Institute Genomics Platform"/>
            <consortium name="The Broad Institute Genome Sequencing Center for Infectious Disease"/>
            <person name="Wu L."/>
            <person name="Ma J."/>
        </authorList>
    </citation>
    <scope>NUCLEOTIDE SEQUENCE [LARGE SCALE GENOMIC DNA]</scope>
    <source>
        <strain evidence="8">IBRC-M 10906</strain>
    </source>
</reference>
<feature type="transmembrane region" description="Helical" evidence="6">
    <location>
        <begin position="154"/>
        <end position="172"/>
    </location>
</feature>
<dbReference type="Pfam" id="PF06081">
    <property type="entry name" value="ArAE_1"/>
    <property type="match status" value="1"/>
</dbReference>
<comment type="caution">
    <text evidence="7">The sequence shown here is derived from an EMBL/GenBank/DDBJ whole genome shotgun (WGS) entry which is preliminary data.</text>
</comment>